<dbReference type="GO" id="GO:0003677">
    <property type="term" value="F:DNA binding"/>
    <property type="evidence" value="ECO:0007669"/>
    <property type="project" value="InterPro"/>
</dbReference>
<evidence type="ECO:0000259" key="1">
    <source>
        <dbReference type="PROSITE" id="PS50943"/>
    </source>
</evidence>
<dbReference type="SUPFAM" id="SSF47413">
    <property type="entry name" value="lambda repressor-like DNA-binding domains"/>
    <property type="match status" value="1"/>
</dbReference>
<dbReference type="Proteomes" id="UP000326921">
    <property type="component" value="Chromosome"/>
</dbReference>
<evidence type="ECO:0000313" key="3">
    <source>
        <dbReference type="Proteomes" id="UP000326921"/>
    </source>
</evidence>
<protein>
    <submittedName>
        <fullName evidence="2">XRE family transcriptional regulator</fullName>
    </submittedName>
</protein>
<dbReference type="InterPro" id="IPR001387">
    <property type="entry name" value="Cro/C1-type_HTH"/>
</dbReference>
<gene>
    <name evidence="2" type="ORF">GFH32_17095</name>
</gene>
<dbReference type="KEGG" id="sphe:GFH32_17095"/>
<accession>A0A5Q0QIA7</accession>
<keyword evidence="3" id="KW-1185">Reference proteome</keyword>
<dbReference type="EMBL" id="CP045652">
    <property type="protein sequence ID" value="QGA27938.1"/>
    <property type="molecule type" value="Genomic_DNA"/>
</dbReference>
<organism evidence="2 3">
    <name type="scientific">Sphingobacterium zhuxiongii</name>
    <dbReference type="NCBI Taxonomy" id="2662364"/>
    <lineage>
        <taxon>Bacteria</taxon>
        <taxon>Pseudomonadati</taxon>
        <taxon>Bacteroidota</taxon>
        <taxon>Sphingobacteriia</taxon>
        <taxon>Sphingobacteriales</taxon>
        <taxon>Sphingobacteriaceae</taxon>
        <taxon>Sphingobacterium</taxon>
    </lineage>
</organism>
<evidence type="ECO:0000313" key="2">
    <source>
        <dbReference type="EMBL" id="QGA27938.1"/>
    </source>
</evidence>
<dbReference type="InterPro" id="IPR010982">
    <property type="entry name" value="Lambda_DNA-bd_dom_sf"/>
</dbReference>
<dbReference type="PROSITE" id="PS50943">
    <property type="entry name" value="HTH_CROC1"/>
    <property type="match status" value="1"/>
</dbReference>
<sequence>MKNIFEITTNRVEFELILNIKVLREQKGWSQRTLSRMMGLNETFVGKCESFNQPEKYNLRHLITLSKIFNLERLDDFYSNGIPKDEQIKVIYRKLAKIKKDGTESKTLEDTVVEIVPIVGVSKKNK</sequence>
<dbReference type="CDD" id="cd00093">
    <property type="entry name" value="HTH_XRE"/>
    <property type="match status" value="1"/>
</dbReference>
<dbReference type="RefSeq" id="WP_153512765.1">
    <property type="nucleotide sequence ID" value="NZ_CP045652.1"/>
</dbReference>
<proteinExistence type="predicted"/>
<name>A0A5Q0QIA7_9SPHI</name>
<feature type="domain" description="HTH cro/C1-type" evidence="1">
    <location>
        <begin position="20"/>
        <end position="77"/>
    </location>
</feature>
<dbReference type="AlphaFoldDB" id="A0A5Q0QIA7"/>
<dbReference type="Gene3D" id="1.10.260.40">
    <property type="entry name" value="lambda repressor-like DNA-binding domains"/>
    <property type="match status" value="1"/>
</dbReference>
<reference evidence="2 3" key="1">
    <citation type="submission" date="2019-10" db="EMBL/GenBank/DDBJ databases">
        <authorList>
            <person name="Dong K."/>
        </authorList>
    </citation>
    <scope>NUCLEOTIDE SEQUENCE [LARGE SCALE GENOMIC DNA]</scope>
    <source>
        <strain evidence="3">dk4302</strain>
    </source>
</reference>